<keyword evidence="4" id="KW-0843">Virulence</keyword>
<dbReference type="InterPro" id="IPR055166">
    <property type="entry name" value="Transc_reg_Sar_Rot_HTH"/>
</dbReference>
<dbReference type="InterPro" id="IPR000835">
    <property type="entry name" value="HTH_MarR-typ"/>
</dbReference>
<evidence type="ECO:0000256" key="5">
    <source>
        <dbReference type="ARBA" id="ARBA00023125"/>
    </source>
</evidence>
<evidence type="ECO:0000256" key="1">
    <source>
        <dbReference type="ARBA" id="ARBA00004496"/>
    </source>
</evidence>
<dbReference type="InterPro" id="IPR023187">
    <property type="entry name" value="Tscrpt_reg_MarR-type_CS"/>
</dbReference>
<comment type="caution">
    <text evidence="9">The sequence shown here is derived from an EMBL/GenBank/DDBJ whole genome shotgun (WGS) entry which is preliminary data.</text>
</comment>
<organism evidence="9 10">
    <name type="scientific">Staphylococcus americanisciuri</name>
    <dbReference type="NCBI Taxonomy" id="2973940"/>
    <lineage>
        <taxon>Bacteria</taxon>
        <taxon>Bacillati</taxon>
        <taxon>Bacillota</taxon>
        <taxon>Bacilli</taxon>
        <taxon>Bacillales</taxon>
        <taxon>Staphylococcaceae</taxon>
        <taxon>Staphylococcus</taxon>
    </lineage>
</organism>
<keyword evidence="2" id="KW-0963">Cytoplasm</keyword>
<reference evidence="9 10" key="1">
    <citation type="journal article" date="2023" name="Int. J. Syst. Evol. Microbiol.">
        <title>Streptococcus sciuri sp. nov., Staphylococcus marylandisciuri sp. nov. and Staphylococcus americanisciuri sp. nov., isolated from faeces of eastern grey squirrel (Sciurus carolinensis).</title>
        <authorList>
            <person name="Volokhov D.V."/>
            <person name="Zagorodnyaya T.A."/>
            <person name="Furtak V.A."/>
            <person name="Nattanmai G."/>
            <person name="Randall L."/>
            <person name="Jose S."/>
            <person name="Gao Y."/>
            <person name="Eisenberg T."/>
            <person name="Delmonte P."/>
            <person name="Blom J."/>
            <person name="Mitchell K.K."/>
        </authorList>
    </citation>
    <scope>NUCLEOTIDE SEQUENCE [LARGE SCALE GENOMIC DNA]</scope>
    <source>
        <strain evidence="9 10">GRT3</strain>
    </source>
</reference>
<comment type="subcellular location">
    <subcellularLocation>
        <location evidence="1">Cytoplasm</location>
    </subcellularLocation>
</comment>
<dbReference type="EMBL" id="JANUXY010000005">
    <property type="protein sequence ID" value="MCS4486447.1"/>
    <property type="molecule type" value="Genomic_DNA"/>
</dbReference>
<evidence type="ECO:0000256" key="4">
    <source>
        <dbReference type="ARBA" id="ARBA00023026"/>
    </source>
</evidence>
<keyword evidence="3" id="KW-0805">Transcription regulation</keyword>
<protein>
    <recommendedName>
        <fullName evidence="7">HTH-type transcriptional regulator MgrA</fullName>
    </recommendedName>
</protein>
<evidence type="ECO:0000256" key="2">
    <source>
        <dbReference type="ARBA" id="ARBA00022490"/>
    </source>
</evidence>
<evidence type="ECO:0000313" key="10">
    <source>
        <dbReference type="Proteomes" id="UP001205609"/>
    </source>
</evidence>
<evidence type="ECO:0000256" key="3">
    <source>
        <dbReference type="ARBA" id="ARBA00023015"/>
    </source>
</evidence>
<keyword evidence="6" id="KW-0804">Transcription</keyword>
<dbReference type="PANTHER" id="PTHR33164">
    <property type="entry name" value="TRANSCRIPTIONAL REGULATOR, MARR FAMILY"/>
    <property type="match status" value="1"/>
</dbReference>
<accession>A0ABT2F3Q4</accession>
<dbReference type="PANTHER" id="PTHR33164:SF5">
    <property type="entry name" value="ORGANIC HYDROPEROXIDE RESISTANCE TRANSCRIPTIONAL REGULATOR"/>
    <property type="match status" value="1"/>
</dbReference>
<dbReference type="SUPFAM" id="SSF46785">
    <property type="entry name" value="Winged helix' DNA-binding domain"/>
    <property type="match status" value="1"/>
</dbReference>
<dbReference type="Proteomes" id="UP001205609">
    <property type="component" value="Unassembled WGS sequence"/>
</dbReference>
<keyword evidence="10" id="KW-1185">Reference proteome</keyword>
<evidence type="ECO:0000256" key="6">
    <source>
        <dbReference type="ARBA" id="ARBA00023163"/>
    </source>
</evidence>
<evidence type="ECO:0000256" key="7">
    <source>
        <dbReference type="ARBA" id="ARBA00040307"/>
    </source>
</evidence>
<evidence type="ECO:0000313" key="9">
    <source>
        <dbReference type="EMBL" id="MCS4486447.1"/>
    </source>
</evidence>
<evidence type="ECO:0000259" key="8">
    <source>
        <dbReference type="PROSITE" id="PS50995"/>
    </source>
</evidence>
<proteinExistence type="predicted"/>
<dbReference type="Pfam" id="PF22381">
    <property type="entry name" value="Staph_reg_Sar_Rot"/>
    <property type="match status" value="1"/>
</dbReference>
<dbReference type="PROSITE" id="PS01117">
    <property type="entry name" value="HTH_MARR_1"/>
    <property type="match status" value="1"/>
</dbReference>
<feature type="domain" description="HTH marR-type" evidence="8">
    <location>
        <begin position="7"/>
        <end position="138"/>
    </location>
</feature>
<dbReference type="InterPro" id="IPR036390">
    <property type="entry name" value="WH_DNA-bd_sf"/>
</dbReference>
<dbReference type="SMART" id="SM00347">
    <property type="entry name" value="HTH_MARR"/>
    <property type="match status" value="1"/>
</dbReference>
<keyword evidence="5" id="KW-0238">DNA-binding</keyword>
<dbReference type="InterPro" id="IPR039422">
    <property type="entry name" value="MarR/SlyA-like"/>
</dbReference>
<dbReference type="InterPro" id="IPR036388">
    <property type="entry name" value="WH-like_DNA-bd_sf"/>
</dbReference>
<name>A0ABT2F3Q4_9STAP</name>
<dbReference type="RefSeq" id="WP_259199787.1">
    <property type="nucleotide sequence ID" value="NZ_JANUXY010000005.1"/>
</dbReference>
<dbReference type="Gene3D" id="1.10.10.10">
    <property type="entry name" value="Winged helix-like DNA-binding domain superfamily/Winged helix DNA-binding domain"/>
    <property type="match status" value="1"/>
</dbReference>
<sequence length="148" mass="17358">MSNNPIKEQLCFNLYNAQRQVNRYYLNNIFREHNITYPQYLVLNILWDKSPVNVKKVVTDLSLDTGTISPLLKRMEHMDLITRERSEIDQREVFIHLTQKSKAMEMDLRDASTIVAKASSLTRDEIHELNHLLEKVISGFNESNSNKH</sequence>
<dbReference type="PROSITE" id="PS50995">
    <property type="entry name" value="HTH_MARR_2"/>
    <property type="match status" value="1"/>
</dbReference>
<gene>
    <name evidence="9" type="ORF">NXS11_05990</name>
</gene>